<sequence length="168" mass="18439">MVSKMRNKSTKLSSAPDMNGSPHTLVVTGAGIRAANLTRALRKFQTEQATVAKLFAKHIKLEEAIAFVKKTRIGIAIGTPTRLINLLDEDHGGVVSIFQVKLTSAATAGVLSLENLQRLVVDCSHIDQKRRGILDMSETQNPLIELLNRQGLKERYAASEKGVDLLFY</sequence>
<dbReference type="EMBL" id="JAGHQL010000027">
    <property type="protein sequence ID" value="KAH0543770.1"/>
    <property type="molecule type" value="Genomic_DNA"/>
</dbReference>
<evidence type="ECO:0000313" key="2">
    <source>
        <dbReference type="EMBL" id="KAH0543770.1"/>
    </source>
</evidence>
<dbReference type="GO" id="GO:0030686">
    <property type="term" value="C:90S preribosome"/>
    <property type="evidence" value="ECO:0007669"/>
    <property type="project" value="TreeGrafter"/>
</dbReference>
<dbReference type="GO" id="GO:0005634">
    <property type="term" value="C:nucleus"/>
    <property type="evidence" value="ECO:0007669"/>
    <property type="project" value="TreeGrafter"/>
</dbReference>
<comment type="caution">
    <text evidence="2">The sequence shown here is derived from an EMBL/GenBank/DDBJ whole genome shotgun (WGS) entry which is preliminary data.</text>
</comment>
<dbReference type="PANTHER" id="PTHR24030">
    <property type="entry name" value="PROTEIN CMSS1"/>
    <property type="match status" value="1"/>
</dbReference>
<reference evidence="2" key="1">
    <citation type="submission" date="2021-03" db="EMBL/GenBank/DDBJ databases">
        <title>Comparative genomics and phylogenomic investigation of the class Geoglossomycetes provide insights into ecological specialization and systematics.</title>
        <authorList>
            <person name="Melie T."/>
            <person name="Pirro S."/>
            <person name="Miller A.N."/>
            <person name="Quandt A."/>
        </authorList>
    </citation>
    <scope>NUCLEOTIDE SEQUENCE</scope>
    <source>
        <strain evidence="2">GBOQ0MN5Z8</strain>
    </source>
</reference>
<dbReference type="Proteomes" id="UP000698800">
    <property type="component" value="Unassembled WGS sequence"/>
</dbReference>
<proteinExistence type="predicted"/>
<protein>
    <submittedName>
        <fullName evidence="2">Uncharacterized protein</fullName>
    </submittedName>
</protein>
<evidence type="ECO:0000256" key="1">
    <source>
        <dbReference type="SAM" id="MobiDB-lite"/>
    </source>
</evidence>
<accession>A0A9P8I142</accession>
<dbReference type="PANTHER" id="PTHR24030:SF0">
    <property type="entry name" value="PROTEIN CMSS1"/>
    <property type="match status" value="1"/>
</dbReference>
<dbReference type="OrthoDB" id="1929311at2759"/>
<organism evidence="2 3">
    <name type="scientific">Glutinoglossum americanum</name>
    <dbReference type="NCBI Taxonomy" id="1670608"/>
    <lineage>
        <taxon>Eukaryota</taxon>
        <taxon>Fungi</taxon>
        <taxon>Dikarya</taxon>
        <taxon>Ascomycota</taxon>
        <taxon>Pezizomycotina</taxon>
        <taxon>Geoglossomycetes</taxon>
        <taxon>Geoglossales</taxon>
        <taxon>Geoglossaceae</taxon>
        <taxon>Glutinoglossum</taxon>
    </lineage>
</organism>
<gene>
    <name evidence="2" type="ORF">FGG08_001952</name>
</gene>
<dbReference type="InterPro" id="IPR032704">
    <property type="entry name" value="Cms1"/>
</dbReference>
<keyword evidence="3" id="KW-1185">Reference proteome</keyword>
<dbReference type="Pfam" id="PF14617">
    <property type="entry name" value="CMS1"/>
    <property type="match status" value="2"/>
</dbReference>
<name>A0A9P8I142_9PEZI</name>
<evidence type="ECO:0000313" key="3">
    <source>
        <dbReference type="Proteomes" id="UP000698800"/>
    </source>
</evidence>
<feature type="region of interest" description="Disordered" evidence="1">
    <location>
        <begin position="1"/>
        <end position="21"/>
    </location>
</feature>
<dbReference type="AlphaFoldDB" id="A0A9P8I142"/>